<keyword evidence="3" id="KW-1185">Reference proteome</keyword>
<feature type="region of interest" description="Disordered" evidence="1">
    <location>
        <begin position="6"/>
        <end position="29"/>
    </location>
</feature>
<organism evidence="2 3">
    <name type="scientific">Sphingomonas turrisvirgatae</name>
    <dbReference type="NCBI Taxonomy" id="1888892"/>
    <lineage>
        <taxon>Bacteria</taxon>
        <taxon>Pseudomonadati</taxon>
        <taxon>Pseudomonadota</taxon>
        <taxon>Alphaproteobacteria</taxon>
        <taxon>Sphingomonadales</taxon>
        <taxon>Sphingomonadaceae</taxon>
        <taxon>Sphingomonas</taxon>
    </lineage>
</organism>
<evidence type="ECO:0008006" key="4">
    <source>
        <dbReference type="Google" id="ProtNLM"/>
    </source>
</evidence>
<sequence>MMAAAALSACSDTTSNPAPPRLTEPLSLPEQPSTLRIPVGIPLATIEREINAEIPATLYRIDEPQRVCVKTESKLLPDVTCRLRGQVVRGPIRLSGAGNVLNLAMPVRTTVYAENIGKLIKRETATGAMNVTARVRLGLAPDWTPRANIDADYAWTNKIGIDFLGQRIEFADKVDPELRKVLAQLERTLPAKLDRVQAKREVAKIWAKGFTSVRVKSDPLIWARFTPQRIGLAGYSIRDGQLSIGFAAQARTETIFGDRPKDPPVTPLPNLMRGLPPGGINVHVPVLVRYDVLEAAALRELQSIDYRKIKLKGGAEVDAEYRNVTIYGTPDRRVAVGVGMTVKAVSGAFTTKGKVWFIARPAIDIDKRIVGIADLQVSGETDSKAFNLLLDAVNRTALRERMAQAVRYNFARDYDEGLRKADAWLEEQPFEGFVFKGEMTGAQLRRLRVAPDGFLVEADAQATAAMRYDPARASQLVAQRRARREARREARTEAVENAVATAKAAGAIPR</sequence>
<dbReference type="Pfam" id="PF14356">
    <property type="entry name" value="DUF4403"/>
    <property type="match status" value="1"/>
</dbReference>
<protein>
    <recommendedName>
        <fullName evidence="4">DUF4403 domain-containing protein</fullName>
    </recommendedName>
</protein>
<dbReference type="EMBL" id="MDDS01000017">
    <property type="protein sequence ID" value="ODP38275.1"/>
    <property type="molecule type" value="Genomic_DNA"/>
</dbReference>
<evidence type="ECO:0000313" key="3">
    <source>
        <dbReference type="Proteomes" id="UP000094487"/>
    </source>
</evidence>
<proteinExistence type="predicted"/>
<reference evidence="2 3" key="1">
    <citation type="submission" date="2016-08" db="EMBL/GenBank/DDBJ databases">
        <title>Draft genome of the agarase producing Sphingomonas sp. MCT13.</title>
        <authorList>
            <person name="D'Andrea M.M."/>
            <person name="Rossolini G.M."/>
            <person name="Thaller M.C."/>
        </authorList>
    </citation>
    <scope>NUCLEOTIDE SEQUENCE [LARGE SCALE GENOMIC DNA]</scope>
    <source>
        <strain evidence="2 3">MCT13</strain>
    </source>
</reference>
<dbReference type="Proteomes" id="UP000094487">
    <property type="component" value="Unassembled WGS sequence"/>
</dbReference>
<dbReference type="InterPro" id="IPR025515">
    <property type="entry name" value="DUF4403"/>
</dbReference>
<accession>A0A1E3LYT6</accession>
<evidence type="ECO:0000313" key="2">
    <source>
        <dbReference type="EMBL" id="ODP38275.1"/>
    </source>
</evidence>
<dbReference type="STRING" id="1888892.BFL28_14980"/>
<gene>
    <name evidence="2" type="ORF">BFL28_14980</name>
</gene>
<evidence type="ECO:0000256" key="1">
    <source>
        <dbReference type="SAM" id="MobiDB-lite"/>
    </source>
</evidence>
<name>A0A1E3LYT6_9SPHN</name>
<dbReference type="AlphaFoldDB" id="A0A1E3LYT6"/>
<comment type="caution">
    <text evidence="2">The sequence shown here is derived from an EMBL/GenBank/DDBJ whole genome shotgun (WGS) entry which is preliminary data.</text>
</comment>